<accession>D1PUU7</accession>
<proteinExistence type="inferred from homology"/>
<dbReference type="SUPFAM" id="SSF53659">
    <property type="entry name" value="Isocitrate/Isopropylmalate dehydrogenase-like"/>
    <property type="match status" value="1"/>
</dbReference>
<dbReference type="GO" id="GO:0050182">
    <property type="term" value="F:phosphate butyryltransferase activity"/>
    <property type="evidence" value="ECO:0007669"/>
    <property type="project" value="UniProtKB-EC"/>
</dbReference>
<comment type="similarity">
    <text evidence="1">Belongs to the phosphate acetyltransferase and butyryltransferase family.</text>
</comment>
<dbReference type="Proteomes" id="UP000003160">
    <property type="component" value="Unassembled WGS sequence"/>
</dbReference>
<protein>
    <submittedName>
        <fullName evidence="5">Phosphate acetyl/butyryl transferase</fullName>
        <ecNumber evidence="5">2.3.1.19</ecNumber>
    </submittedName>
</protein>
<dbReference type="InterPro" id="IPR050500">
    <property type="entry name" value="Phos_Acetyltrans/Butyryltrans"/>
</dbReference>
<dbReference type="RefSeq" id="WP_007172846.1">
    <property type="nucleotide sequence ID" value="NZ_GG704780.1"/>
</dbReference>
<evidence type="ECO:0000256" key="1">
    <source>
        <dbReference type="ARBA" id="ARBA00005656"/>
    </source>
</evidence>
<evidence type="ECO:0000259" key="4">
    <source>
        <dbReference type="Pfam" id="PF01515"/>
    </source>
</evidence>
<keyword evidence="2 5" id="KW-0808">Transferase</keyword>
<keyword evidence="6" id="KW-1185">Reference proteome</keyword>
<dbReference type="eggNOG" id="COG0280">
    <property type="taxonomic scope" value="Bacteria"/>
</dbReference>
<dbReference type="PANTHER" id="PTHR43356:SF2">
    <property type="entry name" value="PHOSPHATE ACETYLTRANSFERASE"/>
    <property type="match status" value="1"/>
</dbReference>
<feature type="domain" description="Phosphate acetyl/butaryl transferase" evidence="4">
    <location>
        <begin position="56"/>
        <end position="277"/>
    </location>
</feature>
<keyword evidence="3 5" id="KW-0012">Acyltransferase</keyword>
<dbReference type="EC" id="2.3.1.19" evidence="5"/>
<evidence type="ECO:0000313" key="6">
    <source>
        <dbReference type="Proteomes" id="UP000003160"/>
    </source>
</evidence>
<dbReference type="Pfam" id="PF01515">
    <property type="entry name" value="PTA_PTB"/>
    <property type="match status" value="1"/>
</dbReference>
<dbReference type="EMBL" id="ACKS01000031">
    <property type="protein sequence ID" value="EFA44936.1"/>
    <property type="molecule type" value="Genomic_DNA"/>
</dbReference>
<dbReference type="AlphaFoldDB" id="D1PUU7"/>
<dbReference type="HOGENOM" id="CLU_056531_0_0_10"/>
<dbReference type="InterPro" id="IPR002505">
    <property type="entry name" value="PTA_PTB"/>
</dbReference>
<dbReference type="InterPro" id="IPR012147">
    <property type="entry name" value="P_Ac_Bu_trans"/>
</dbReference>
<dbReference type="PANTHER" id="PTHR43356">
    <property type="entry name" value="PHOSPHATE ACETYLTRANSFERASE"/>
    <property type="match status" value="1"/>
</dbReference>
<dbReference type="Gene3D" id="3.40.718.10">
    <property type="entry name" value="Isopropylmalate Dehydrogenase"/>
    <property type="match status" value="1"/>
</dbReference>
<gene>
    <name evidence="5" type="primary">ptb</name>
    <name evidence="5" type="ORF">HMPREF0645_0732</name>
</gene>
<dbReference type="PIRSF" id="PIRSF000428">
    <property type="entry name" value="P_Ac_trans"/>
    <property type="match status" value="1"/>
</dbReference>
<name>D1PUU7_9BACT</name>
<evidence type="ECO:0000256" key="3">
    <source>
        <dbReference type="ARBA" id="ARBA00023315"/>
    </source>
</evidence>
<dbReference type="OrthoDB" id="9774179at2"/>
<organism evidence="5 6">
    <name type="scientific">Hallella bergensis DSM 17361</name>
    <dbReference type="NCBI Taxonomy" id="585502"/>
    <lineage>
        <taxon>Bacteria</taxon>
        <taxon>Pseudomonadati</taxon>
        <taxon>Bacteroidota</taxon>
        <taxon>Bacteroidia</taxon>
        <taxon>Bacteroidales</taxon>
        <taxon>Prevotellaceae</taxon>
        <taxon>Hallella</taxon>
    </lineage>
</organism>
<reference evidence="5 6" key="1">
    <citation type="submission" date="2009-10" db="EMBL/GenBank/DDBJ databases">
        <authorList>
            <person name="Qin X."/>
            <person name="Bachman B."/>
            <person name="Battles P."/>
            <person name="Bell A."/>
            <person name="Bess C."/>
            <person name="Bickham C."/>
            <person name="Chaboub L."/>
            <person name="Chen D."/>
            <person name="Coyle M."/>
            <person name="Deiros D.R."/>
            <person name="Dinh H."/>
            <person name="Forbes L."/>
            <person name="Fowler G."/>
            <person name="Francisco L."/>
            <person name="Fu Q."/>
            <person name="Gubbala S."/>
            <person name="Hale W."/>
            <person name="Han Y."/>
            <person name="Hemphill L."/>
            <person name="Highlander S.K."/>
            <person name="Hirani K."/>
            <person name="Hogues M."/>
            <person name="Jackson L."/>
            <person name="Jakkamsetti A."/>
            <person name="Javaid M."/>
            <person name="Jiang H."/>
            <person name="Korchina V."/>
            <person name="Kovar C."/>
            <person name="Lara F."/>
            <person name="Lee S."/>
            <person name="Mata R."/>
            <person name="Mathew T."/>
            <person name="Moen C."/>
            <person name="Morales K."/>
            <person name="Munidasa M."/>
            <person name="Nazareth L."/>
            <person name="Ngo R."/>
            <person name="Nguyen L."/>
            <person name="Okwuonu G."/>
            <person name="Ongeri F."/>
            <person name="Patil S."/>
            <person name="Petrosino J."/>
            <person name="Pham C."/>
            <person name="Pham P."/>
            <person name="Pu L.-L."/>
            <person name="Puazo M."/>
            <person name="Raj R."/>
            <person name="Reid J."/>
            <person name="Rouhana J."/>
            <person name="Saada N."/>
            <person name="Shang Y."/>
            <person name="Simmons D."/>
            <person name="Thornton R."/>
            <person name="Warren J."/>
            <person name="Weissenberger G."/>
            <person name="Zhang J."/>
            <person name="Zhang L."/>
            <person name="Zhou C."/>
            <person name="Zhu D."/>
            <person name="Muzny D."/>
            <person name="Worley K."/>
            <person name="Gibbs R."/>
        </authorList>
    </citation>
    <scope>NUCLEOTIDE SEQUENCE [LARGE SCALE GENOMIC DNA]</scope>
    <source>
        <strain evidence="5 6">DSM 17361</strain>
    </source>
</reference>
<evidence type="ECO:0000256" key="2">
    <source>
        <dbReference type="ARBA" id="ARBA00022679"/>
    </source>
</evidence>
<sequence>METTQDFDQVVMHLKSKCIKRRVAVVCPRDKSTQEAVERATRDGFIEAVMLDGDDLTSVAEQAVAMVQQGEADMIMKGLIPSEILLKAILRYNGGLLSEGHLLTHTACANIPQYPKLLFYSDAAVIPFPTHEQRIQQVSYVADLCRAMGVEEPKIALIHCSEEVDERHFPYTAGYAEIAERAKRGEFGRCVVDGPLDLKTSCSAESLKVKGIASPIAGDADALIFPNIEAGNVFHKSITLFNNAKLASILLGASVPVVLTSRADTADTKYYSLAAAAARGRRESQRA</sequence>
<comment type="caution">
    <text evidence="5">The sequence shown here is derived from an EMBL/GenBank/DDBJ whole genome shotgun (WGS) entry which is preliminary data.</text>
</comment>
<evidence type="ECO:0000313" key="5">
    <source>
        <dbReference type="EMBL" id="EFA44936.1"/>
    </source>
</evidence>